<feature type="domain" description="Glucose-methanol-choline oxidoreductase N-terminal" evidence="7">
    <location>
        <begin position="293"/>
        <end position="307"/>
    </location>
</feature>
<dbReference type="InterPro" id="IPR036188">
    <property type="entry name" value="FAD/NAD-bd_sf"/>
</dbReference>
<evidence type="ECO:0000256" key="5">
    <source>
        <dbReference type="ARBA" id="ARBA00022927"/>
    </source>
</evidence>
<keyword evidence="5" id="KW-0653">Protein transport</keyword>
<comment type="subcellular location">
    <subcellularLocation>
        <location evidence="1">Cytoplasmic vesicle</location>
        <location evidence="1">COPII-coated vesicle membrane</location>
        <topology evidence="1">Peripheral membrane protein</topology>
        <orientation evidence="1">Cytoplasmic side</orientation>
    </subcellularLocation>
    <subcellularLocation>
        <location evidence="2">Endoplasmic reticulum membrane</location>
        <topology evidence="2">Peripheral membrane protein</topology>
        <orientation evidence="2">Cytoplasmic side</orientation>
    </subcellularLocation>
</comment>
<dbReference type="Gene3D" id="3.30.560.10">
    <property type="entry name" value="Glucose Oxidase, domain 3"/>
    <property type="match status" value="1"/>
</dbReference>
<dbReference type="SUPFAM" id="SSF82919">
    <property type="entry name" value="Zn-finger domain of Sec23/24"/>
    <property type="match status" value="1"/>
</dbReference>
<evidence type="ECO:0000256" key="3">
    <source>
        <dbReference type="ARBA" id="ARBA00010790"/>
    </source>
</evidence>
<reference evidence="8 9" key="1">
    <citation type="journal article" date="2018" name="Gigascience">
        <title>Genomes of trombidid mites reveal novel predicted allergens and laterally-transferred genes associated with secondary metabolism.</title>
        <authorList>
            <person name="Dong X."/>
            <person name="Chaisiri K."/>
            <person name="Xia D."/>
            <person name="Armstrong S.D."/>
            <person name="Fang Y."/>
            <person name="Donnelly M.J."/>
            <person name="Kadowaki T."/>
            <person name="McGarry J.W."/>
            <person name="Darby A.C."/>
            <person name="Makepeace B.L."/>
        </authorList>
    </citation>
    <scope>NUCLEOTIDE SEQUENCE [LARGE SCALE GENOMIC DNA]</scope>
    <source>
        <strain evidence="8">UoL-WK</strain>
    </source>
</reference>
<dbReference type="Gene3D" id="3.50.50.60">
    <property type="entry name" value="FAD/NAD(P)-binding domain"/>
    <property type="match status" value="1"/>
</dbReference>
<proteinExistence type="inferred from homology"/>
<dbReference type="SUPFAM" id="SSF82754">
    <property type="entry name" value="C-terminal, gelsolin-like domain of Sec23/24"/>
    <property type="match status" value="2"/>
</dbReference>
<dbReference type="Gene3D" id="2.30.30.380">
    <property type="entry name" value="Zn-finger domain of Sec23/24"/>
    <property type="match status" value="1"/>
</dbReference>
<dbReference type="Gene3D" id="1.20.120.730">
    <property type="entry name" value="Sec23/Sec24 helical domain"/>
    <property type="match status" value="1"/>
</dbReference>
<dbReference type="GO" id="GO:0016614">
    <property type="term" value="F:oxidoreductase activity, acting on CH-OH group of donors"/>
    <property type="evidence" value="ECO:0007669"/>
    <property type="project" value="InterPro"/>
</dbReference>
<protein>
    <submittedName>
        <fullName evidence="8">Glucose dehydrogenase-like protein 2</fullName>
    </submittedName>
</protein>
<dbReference type="InterPro" id="IPR007123">
    <property type="entry name" value="Gelsolin-like_dom"/>
</dbReference>
<dbReference type="PANTHER" id="PTHR11552">
    <property type="entry name" value="GLUCOSE-METHANOL-CHOLINE GMC OXIDOREDUCTASE"/>
    <property type="match status" value="1"/>
</dbReference>
<dbReference type="Pfam" id="PF00626">
    <property type="entry name" value="Gelsolin"/>
    <property type="match status" value="1"/>
</dbReference>
<dbReference type="InterPro" id="IPR012132">
    <property type="entry name" value="GMC_OxRdtase"/>
</dbReference>
<dbReference type="GO" id="GO:0006888">
    <property type="term" value="P:endoplasmic reticulum to Golgi vesicle-mediated transport"/>
    <property type="evidence" value="ECO:0007669"/>
    <property type="project" value="InterPro"/>
</dbReference>
<dbReference type="Gene3D" id="3.40.50.410">
    <property type="entry name" value="von Willebrand factor, type A domain"/>
    <property type="match status" value="1"/>
</dbReference>
<dbReference type="InterPro" id="IPR006895">
    <property type="entry name" value="Znf_Sec23_Sec24"/>
</dbReference>
<evidence type="ECO:0000313" key="9">
    <source>
        <dbReference type="Proteomes" id="UP000285301"/>
    </source>
</evidence>
<sequence>MVKHFVELLPAIIPSALFIWLKAYQSTLPFTTETFYGEYDYIVVGAGSAGAVVANRLSENPFVKVLLLEAGGYETYQSEIPMMAARLQLSRWDWKYKTVPQKYACQGMKNHQSAWPRGKILGGCSTINYMLYVRGNKKDYDLWESLGNYGWSYDDVFPYFIKSEDNRDPDVLKNGYHGHGGYLTVSTTHYTTPIAGAFLEAAKLFGYPNSDINGASQTGFVVPQGTIRRGARCSTSKAFLRDVHYRKNLHVVIHAHVTKVIFNKHKRAVAVTFDKNGLTHMVHARKEIILSAGALNSPQLLMLSGIGPKEHLESLGIPVVHHSPGVGQNLQDHIGVGGVQFLVDAPVTVVQPRVMVAKSFTQWASLGIGPLTMLGGLDGIGFIHTKYANKSEDWPDVEIHFIPSCPSSDGGESVRKNMNLKDELFLKVYSKYLYTDTYSYYPVLLRPLSVGYLKLRSANPYDPPIMDPKYLSNPLDAAILVDSLKICLKMALSKPFQKFNPKVWPVKWYGCEQFEMFSDEYLECMTRSYTATIYHPVGTAKMGPPTDPMAVVDPELRVYGVRGLRVIDGSIMPLIVSGNTNAPIIMIGEKGADLIKGITRGPPIKPGHAPVPKVLYEQEKKAKATKGKGPLSQVYAGMSINNSWNQMWAQGCVNLLTDRNIRTNTWHVGKTLEEPTCNCSKDIMRCTLGKVPDSAGVLQKSRLPLGLLLHPFKDDENIPIVQERSIVRCRSCRTYINPFVRLLDQRRWQCNLCHRVNDLPDDFFVESRANGYLGYAPNQPELTSGTVEFVASVEYMVRPPQPAAYLFVFDCSSHAYHLGYLPIMARTILHCLREMPGDGRTLIGFIGFDSKLHFFNLGDKQPLHLVMPDIQDVFLPSSENLLVNLQSKLPLIEEFLSETLPNFPFVDNVQNPTVVDSGSALGPALMAAYKVISSIGGRVTVFQAALPNYGANDGSVLSNREDPNSRAVNSNSTSGLTPLLNPITDFYKKLALDFNEHQVAVDLFNLCNSYSDIATVGQVSKISGGSIYYYGGTGQLTSNPKRVLSRFEEDLRHYLTRNIGFEAVMRLRCTRGLSIHTFHGNFFVRSTDLLSLPNVNPDSGYAMQLSIDEDIKDFNAVCFQAAVLYTNSVGERRIRVHTLSVPVVANVVDVINSVDQEAVVALLAKMAVDRTLSSSLTDAREALLNAVLDLVSTYKNIAPFEARADVALCYAARLLPLYVSALLKHPAFRVGLSTKVDERAYAMEKMKTLPICDIINYIYPNLYPVHFEYNYEVGEFPQPLQLSFANIERNGVYILDTFDSLYLYICKSVHPQWLNEVFGISQWSQIPDDGDAEAATSQIGTNSVTKNVTKVAPSKQATKYASNNVHHRQNAINAIPSSNHPGREQHSFHNLVNDHQMVNGITKSSESSSIIPLPKFENRTSKRIHAFINYLVGARPLKPHFFILREDSRLRYSFLQYMYDDRSESALSYYEFLQHIQQQLKS</sequence>
<evidence type="ECO:0000313" key="8">
    <source>
        <dbReference type="EMBL" id="RWS16680.1"/>
    </source>
</evidence>
<comment type="caution">
    <text evidence="8">The sequence shown here is derived from an EMBL/GenBank/DDBJ whole genome shotgun (WGS) entry which is preliminary data.</text>
</comment>
<dbReference type="InterPro" id="IPR036174">
    <property type="entry name" value="Znf_Sec23_Sec24_sf"/>
</dbReference>
<dbReference type="SUPFAM" id="SSF54373">
    <property type="entry name" value="FAD-linked reductases, C-terminal domain"/>
    <property type="match status" value="1"/>
</dbReference>
<dbReference type="Pfam" id="PF04810">
    <property type="entry name" value="zf-Sec23_Sec24"/>
    <property type="match status" value="1"/>
</dbReference>
<dbReference type="EMBL" id="NCKU01000190">
    <property type="protein sequence ID" value="RWS16680.1"/>
    <property type="molecule type" value="Genomic_DNA"/>
</dbReference>
<dbReference type="OrthoDB" id="49016at2759"/>
<comment type="similarity">
    <text evidence="3">Belongs to the GMC oxidoreductase family.</text>
</comment>
<dbReference type="GO" id="GO:0006886">
    <property type="term" value="P:intracellular protein transport"/>
    <property type="evidence" value="ECO:0007669"/>
    <property type="project" value="InterPro"/>
</dbReference>
<dbReference type="GO" id="GO:0005789">
    <property type="term" value="C:endoplasmic reticulum membrane"/>
    <property type="evidence" value="ECO:0007669"/>
    <property type="project" value="UniProtKB-SubCell"/>
</dbReference>
<dbReference type="PANTHER" id="PTHR11552:SF227">
    <property type="entry name" value="GLUCOSE DEHYDROGENASE [FAD, QUINONE]-LIKE PROTEIN"/>
    <property type="match status" value="1"/>
</dbReference>
<dbReference type="Gene3D" id="3.40.20.10">
    <property type="entry name" value="Severin"/>
    <property type="match status" value="1"/>
</dbReference>
<evidence type="ECO:0000259" key="7">
    <source>
        <dbReference type="PROSITE" id="PS00624"/>
    </source>
</evidence>
<dbReference type="InterPro" id="IPR007867">
    <property type="entry name" value="GMC_OxRtase_C"/>
</dbReference>
<dbReference type="Proteomes" id="UP000285301">
    <property type="component" value="Unassembled WGS sequence"/>
</dbReference>
<keyword evidence="4" id="KW-0813">Transport</keyword>
<dbReference type="GO" id="GO:0030127">
    <property type="term" value="C:COPII vesicle coat"/>
    <property type="evidence" value="ECO:0007669"/>
    <property type="project" value="InterPro"/>
</dbReference>
<dbReference type="InterPro" id="IPR006896">
    <property type="entry name" value="Sec23/24_trunk_dom"/>
</dbReference>
<dbReference type="STRING" id="1965070.A0A3S3PJS6"/>
<evidence type="ECO:0000256" key="6">
    <source>
        <dbReference type="ARBA" id="ARBA00023329"/>
    </source>
</evidence>
<keyword evidence="9" id="KW-1185">Reference proteome</keyword>
<gene>
    <name evidence="8" type="ORF">B4U79_08141</name>
</gene>
<evidence type="ECO:0000256" key="4">
    <source>
        <dbReference type="ARBA" id="ARBA00022448"/>
    </source>
</evidence>
<dbReference type="SUPFAM" id="SSF51905">
    <property type="entry name" value="FAD/NAD(P)-binding domain"/>
    <property type="match status" value="1"/>
</dbReference>
<dbReference type="InterPro" id="IPR036180">
    <property type="entry name" value="Gelsolin-like_dom_sf"/>
</dbReference>
<dbReference type="InterPro" id="IPR036465">
    <property type="entry name" value="vWFA_dom_sf"/>
</dbReference>
<dbReference type="Pfam" id="PF05199">
    <property type="entry name" value="GMC_oxred_C"/>
    <property type="match status" value="1"/>
</dbReference>
<dbReference type="InterPro" id="IPR006900">
    <property type="entry name" value="Sec23/24_helical_dom"/>
</dbReference>
<dbReference type="Pfam" id="PF08033">
    <property type="entry name" value="Sec23_BS"/>
    <property type="match status" value="1"/>
</dbReference>
<evidence type="ECO:0000256" key="2">
    <source>
        <dbReference type="ARBA" id="ARBA00004397"/>
    </source>
</evidence>
<dbReference type="Pfam" id="PF04815">
    <property type="entry name" value="Sec23_helical"/>
    <property type="match status" value="1"/>
</dbReference>
<dbReference type="Pfam" id="PF00732">
    <property type="entry name" value="GMC_oxred_N"/>
    <property type="match status" value="1"/>
</dbReference>
<dbReference type="SUPFAM" id="SSF81995">
    <property type="entry name" value="beta-sandwich domain of Sec23/24"/>
    <property type="match status" value="1"/>
</dbReference>
<dbReference type="Pfam" id="PF04811">
    <property type="entry name" value="Sec23_trunk"/>
    <property type="match status" value="1"/>
</dbReference>
<dbReference type="SUPFAM" id="SSF81811">
    <property type="entry name" value="Helical domain of Sec23/24"/>
    <property type="match status" value="1"/>
</dbReference>
<dbReference type="GO" id="GO:0008270">
    <property type="term" value="F:zinc ion binding"/>
    <property type="evidence" value="ECO:0007669"/>
    <property type="project" value="InterPro"/>
</dbReference>
<name>A0A3S3PJS6_9ACAR</name>
<dbReference type="SUPFAM" id="SSF53300">
    <property type="entry name" value="vWA-like"/>
    <property type="match status" value="1"/>
</dbReference>
<dbReference type="InterPro" id="IPR036175">
    <property type="entry name" value="Sec23/24_helical_dom_sf"/>
</dbReference>
<dbReference type="InterPro" id="IPR000172">
    <property type="entry name" value="GMC_OxRdtase_N"/>
</dbReference>
<organism evidence="8 9">
    <name type="scientific">Dinothrombium tinctorium</name>
    <dbReference type="NCBI Taxonomy" id="1965070"/>
    <lineage>
        <taxon>Eukaryota</taxon>
        <taxon>Metazoa</taxon>
        <taxon>Ecdysozoa</taxon>
        <taxon>Arthropoda</taxon>
        <taxon>Chelicerata</taxon>
        <taxon>Arachnida</taxon>
        <taxon>Acari</taxon>
        <taxon>Acariformes</taxon>
        <taxon>Trombidiformes</taxon>
        <taxon>Prostigmata</taxon>
        <taxon>Anystina</taxon>
        <taxon>Parasitengona</taxon>
        <taxon>Trombidioidea</taxon>
        <taxon>Trombidiidae</taxon>
        <taxon>Dinothrombium</taxon>
    </lineage>
</organism>
<dbReference type="Gene3D" id="2.60.40.1670">
    <property type="entry name" value="beta-sandwich domain of Sec23/24"/>
    <property type="match status" value="1"/>
</dbReference>
<dbReference type="InterPro" id="IPR012990">
    <property type="entry name" value="Beta-sandwich_Sec23_24"/>
</dbReference>
<dbReference type="PROSITE" id="PS00624">
    <property type="entry name" value="GMC_OXRED_2"/>
    <property type="match status" value="1"/>
</dbReference>
<dbReference type="GO" id="GO:0050660">
    <property type="term" value="F:flavin adenine dinucleotide binding"/>
    <property type="evidence" value="ECO:0007669"/>
    <property type="project" value="InterPro"/>
</dbReference>
<evidence type="ECO:0000256" key="1">
    <source>
        <dbReference type="ARBA" id="ARBA00004299"/>
    </source>
</evidence>
<dbReference type="InterPro" id="IPR029006">
    <property type="entry name" value="ADF-H/Gelsolin-like_dom_sf"/>
</dbReference>
<accession>A0A3S3PJS6</accession>
<keyword evidence="6" id="KW-0968">Cytoplasmic vesicle</keyword>